<dbReference type="SMART" id="SM00046">
    <property type="entry name" value="DAGKc"/>
    <property type="match status" value="1"/>
</dbReference>
<dbReference type="GO" id="GO:0016301">
    <property type="term" value="F:kinase activity"/>
    <property type="evidence" value="ECO:0007669"/>
    <property type="project" value="UniProtKB-KW"/>
</dbReference>
<dbReference type="RefSeq" id="WP_161140784.1">
    <property type="nucleotide sequence ID" value="NZ_SPKJ01000037.1"/>
</dbReference>
<evidence type="ECO:0000259" key="2">
    <source>
        <dbReference type="PROSITE" id="PS50146"/>
    </source>
</evidence>
<sequence>MRAAGSEAMKITIVLNATAGTLRGLDAEAEAERLAAIFRRHGHHVAVEVHRGKDAVAAIARICAAKGCDAIVVGGGDGSVSAAAAAAAKSGVTLGVLPLGTMNLFARSLRVPLDLETAAEALAAGRPVDVDIGEVNGRLFVHHVTLGLHPRMISIRERLKYGSRLGKILANVQALWLVLRRPPYFQAEIEIDGRRIKRRTAALVVSNNPFGEGHLPYADDLRQGRFGIYVGTSRRWTDLLQLAATVTLGAIRQNRLLEHWTGRAIMVVLPRPTMRGSVDGEIVRLASPLRIVMHPRALSVLRPADAGEAAAGAGNQPIAGALPEKAQEGRAMAHEELTKTEARQGENRNTNIVALVVGIVLAFAILAVIYLGWLA</sequence>
<reference evidence="3" key="1">
    <citation type="submission" date="2019-03" db="EMBL/GenBank/DDBJ databases">
        <title>Afifella sp. nov., isolated from activated sludge.</title>
        <authorList>
            <person name="Li Q."/>
            <person name="Liu Y."/>
        </authorList>
    </citation>
    <scope>NUCLEOTIDE SEQUENCE</scope>
    <source>
        <strain evidence="3">L72</strain>
    </source>
</reference>
<dbReference type="PANTHER" id="PTHR30492">
    <property type="entry name" value="METHYLGLYOXAL SYNTHASE"/>
    <property type="match status" value="1"/>
</dbReference>
<keyword evidence="1" id="KW-0472">Membrane</keyword>
<name>A0A964T4V6_9HYPH</name>
<dbReference type="GO" id="GO:0019242">
    <property type="term" value="P:methylglyoxal biosynthetic process"/>
    <property type="evidence" value="ECO:0007669"/>
    <property type="project" value="InterPro"/>
</dbReference>
<dbReference type="EMBL" id="SPKJ01000037">
    <property type="protein sequence ID" value="MYZ48435.1"/>
    <property type="molecule type" value="Genomic_DNA"/>
</dbReference>
<evidence type="ECO:0000313" key="3">
    <source>
        <dbReference type="EMBL" id="MYZ48435.1"/>
    </source>
</evidence>
<evidence type="ECO:0000256" key="1">
    <source>
        <dbReference type="SAM" id="Phobius"/>
    </source>
</evidence>
<protein>
    <submittedName>
        <fullName evidence="3">Diacylglycerol kinase family lipid kinase</fullName>
    </submittedName>
</protein>
<gene>
    <name evidence="3" type="ORF">E4O86_12020</name>
</gene>
<keyword evidence="1" id="KW-1133">Transmembrane helix</keyword>
<proteinExistence type="predicted"/>
<keyword evidence="3" id="KW-0418">Kinase</keyword>
<feature type="domain" description="DAGKc" evidence="2">
    <location>
        <begin position="6"/>
        <end position="139"/>
    </location>
</feature>
<dbReference type="InterPro" id="IPR004363">
    <property type="entry name" value="Methylgl_synth"/>
</dbReference>
<dbReference type="OrthoDB" id="9815110at2"/>
<evidence type="ECO:0000313" key="4">
    <source>
        <dbReference type="Proteomes" id="UP000773614"/>
    </source>
</evidence>
<dbReference type="InterPro" id="IPR017438">
    <property type="entry name" value="ATP-NAD_kinase_N"/>
</dbReference>
<keyword evidence="4" id="KW-1185">Reference proteome</keyword>
<dbReference type="PROSITE" id="PS50146">
    <property type="entry name" value="DAGK"/>
    <property type="match status" value="1"/>
</dbReference>
<dbReference type="PANTHER" id="PTHR30492:SF0">
    <property type="entry name" value="METHYLGLYOXAL SYNTHASE"/>
    <property type="match status" value="1"/>
</dbReference>
<dbReference type="Proteomes" id="UP000773614">
    <property type="component" value="Unassembled WGS sequence"/>
</dbReference>
<dbReference type="GO" id="GO:0008929">
    <property type="term" value="F:methylglyoxal synthase activity"/>
    <property type="evidence" value="ECO:0007669"/>
    <property type="project" value="InterPro"/>
</dbReference>
<dbReference type="Pfam" id="PF00781">
    <property type="entry name" value="DAGK_cat"/>
    <property type="match status" value="1"/>
</dbReference>
<feature type="transmembrane region" description="Helical" evidence="1">
    <location>
        <begin position="352"/>
        <end position="373"/>
    </location>
</feature>
<dbReference type="AlphaFoldDB" id="A0A964T4V6"/>
<dbReference type="SUPFAM" id="SSF111331">
    <property type="entry name" value="NAD kinase/diacylglycerol kinase-like"/>
    <property type="match status" value="1"/>
</dbReference>
<keyword evidence="1" id="KW-0812">Transmembrane</keyword>
<accession>A0A964T4V6</accession>
<keyword evidence="3" id="KW-0808">Transferase</keyword>
<dbReference type="Gene3D" id="3.40.50.10330">
    <property type="entry name" value="Probable inorganic polyphosphate/atp-NAD kinase, domain 1"/>
    <property type="match status" value="1"/>
</dbReference>
<dbReference type="Gene3D" id="2.60.200.40">
    <property type="match status" value="1"/>
</dbReference>
<organism evidence="3 4">
    <name type="scientific">Propylenella binzhouense</name>
    <dbReference type="NCBI Taxonomy" id="2555902"/>
    <lineage>
        <taxon>Bacteria</taxon>
        <taxon>Pseudomonadati</taxon>
        <taxon>Pseudomonadota</taxon>
        <taxon>Alphaproteobacteria</taxon>
        <taxon>Hyphomicrobiales</taxon>
        <taxon>Propylenellaceae</taxon>
        <taxon>Propylenella</taxon>
    </lineage>
</organism>
<dbReference type="InterPro" id="IPR001206">
    <property type="entry name" value="Diacylglycerol_kinase_cat_dom"/>
</dbReference>
<comment type="caution">
    <text evidence="3">The sequence shown here is derived from an EMBL/GenBank/DDBJ whole genome shotgun (WGS) entry which is preliminary data.</text>
</comment>
<dbReference type="GO" id="GO:0005829">
    <property type="term" value="C:cytosol"/>
    <property type="evidence" value="ECO:0007669"/>
    <property type="project" value="TreeGrafter"/>
</dbReference>
<dbReference type="InterPro" id="IPR016064">
    <property type="entry name" value="NAD/diacylglycerol_kinase_sf"/>
</dbReference>